<dbReference type="RefSeq" id="WP_179461726.1">
    <property type="nucleotide sequence ID" value="NZ_JACBZX010000001.1"/>
</dbReference>
<keyword evidence="2" id="KW-0813">Transport</keyword>
<dbReference type="Gene3D" id="1.10.1760.20">
    <property type="match status" value="1"/>
</dbReference>
<sequence length="191" mass="19423">MSASPTTHADSTAREIAYVAVFAALIVALTLFPAIEIGISPVPITLQTFAVTLTAMLLGPRRGALAVLAYLALIAIGLPVAAGYRGGLGVFAGATGGYLVSYLPAALLVGWLAGMALRRTRPTPWLILAGVAGMPVIYAIGTGWFMAVTGMELGPAVAAAITPFVVVDAIKVALAAIVTAGAVRALPTLRR</sequence>
<feature type="transmembrane region" description="Helical" evidence="3">
    <location>
        <begin position="16"/>
        <end position="35"/>
    </location>
</feature>
<keyword evidence="5" id="KW-1185">Reference proteome</keyword>
<evidence type="ECO:0000313" key="4">
    <source>
        <dbReference type="EMBL" id="NYG36172.1"/>
    </source>
</evidence>
<gene>
    <name evidence="4" type="ORF">BJY28_000641</name>
</gene>
<dbReference type="PIRSF" id="PIRSF016661">
    <property type="entry name" value="BioY"/>
    <property type="match status" value="1"/>
</dbReference>
<evidence type="ECO:0000256" key="1">
    <source>
        <dbReference type="ARBA" id="ARBA00010692"/>
    </source>
</evidence>
<feature type="transmembrane region" description="Helical" evidence="3">
    <location>
        <begin position="159"/>
        <end position="183"/>
    </location>
</feature>
<name>A0A852WYS7_9MICO</name>
<keyword evidence="2 3" id="KW-0472">Membrane</keyword>
<dbReference type="Proteomes" id="UP000592181">
    <property type="component" value="Unassembled WGS sequence"/>
</dbReference>
<dbReference type="GO" id="GO:0005886">
    <property type="term" value="C:plasma membrane"/>
    <property type="evidence" value="ECO:0007669"/>
    <property type="project" value="UniProtKB-SubCell"/>
</dbReference>
<dbReference type="GO" id="GO:0015225">
    <property type="term" value="F:biotin transmembrane transporter activity"/>
    <property type="evidence" value="ECO:0007669"/>
    <property type="project" value="UniProtKB-UniRule"/>
</dbReference>
<evidence type="ECO:0000313" key="5">
    <source>
        <dbReference type="Proteomes" id="UP000592181"/>
    </source>
</evidence>
<organism evidence="4 5">
    <name type="scientific">Janibacter alkaliphilus</name>
    <dbReference type="NCBI Taxonomy" id="1069963"/>
    <lineage>
        <taxon>Bacteria</taxon>
        <taxon>Bacillati</taxon>
        <taxon>Actinomycetota</taxon>
        <taxon>Actinomycetes</taxon>
        <taxon>Micrococcales</taxon>
        <taxon>Intrasporangiaceae</taxon>
        <taxon>Janibacter</taxon>
    </lineage>
</organism>
<dbReference type="PANTHER" id="PTHR34295">
    <property type="entry name" value="BIOTIN TRANSPORTER BIOY"/>
    <property type="match status" value="1"/>
</dbReference>
<dbReference type="InterPro" id="IPR003784">
    <property type="entry name" value="BioY"/>
</dbReference>
<evidence type="ECO:0000256" key="3">
    <source>
        <dbReference type="SAM" id="Phobius"/>
    </source>
</evidence>
<dbReference type="EMBL" id="JACBZX010000001">
    <property type="protein sequence ID" value="NYG36172.1"/>
    <property type="molecule type" value="Genomic_DNA"/>
</dbReference>
<keyword evidence="3" id="KW-0812">Transmembrane</keyword>
<evidence type="ECO:0000256" key="2">
    <source>
        <dbReference type="PIRNR" id="PIRNR016661"/>
    </source>
</evidence>
<dbReference type="Pfam" id="PF02632">
    <property type="entry name" value="BioY"/>
    <property type="match status" value="1"/>
</dbReference>
<comment type="caution">
    <text evidence="4">The sequence shown here is derived from an EMBL/GenBank/DDBJ whole genome shotgun (WGS) entry which is preliminary data.</text>
</comment>
<accession>A0A852WYS7</accession>
<feature type="transmembrane region" description="Helical" evidence="3">
    <location>
        <begin position="90"/>
        <end position="113"/>
    </location>
</feature>
<proteinExistence type="inferred from homology"/>
<protein>
    <recommendedName>
        <fullName evidence="2">Biotin transporter</fullName>
    </recommendedName>
</protein>
<keyword evidence="3" id="KW-1133">Transmembrane helix</keyword>
<comment type="subcellular location">
    <subcellularLocation>
        <location evidence="2">Cell membrane</location>
        <topology evidence="2">Multi-pass membrane protein</topology>
    </subcellularLocation>
</comment>
<dbReference type="AlphaFoldDB" id="A0A852WYS7"/>
<feature type="transmembrane region" description="Helical" evidence="3">
    <location>
        <begin position="65"/>
        <end position="84"/>
    </location>
</feature>
<reference evidence="4 5" key="1">
    <citation type="submission" date="2020-07" db="EMBL/GenBank/DDBJ databases">
        <title>Sequencing the genomes of 1000 actinobacteria strains.</title>
        <authorList>
            <person name="Klenk H.-P."/>
        </authorList>
    </citation>
    <scope>NUCLEOTIDE SEQUENCE [LARGE SCALE GENOMIC DNA]</scope>
    <source>
        <strain evidence="4 5">DSM 24723</strain>
    </source>
</reference>
<feature type="transmembrane region" description="Helical" evidence="3">
    <location>
        <begin position="125"/>
        <end position="147"/>
    </location>
</feature>
<dbReference type="PANTHER" id="PTHR34295:SF1">
    <property type="entry name" value="BIOTIN TRANSPORTER BIOY"/>
    <property type="match status" value="1"/>
</dbReference>
<comment type="similarity">
    <text evidence="1 2">Belongs to the BioY family.</text>
</comment>
<keyword evidence="2" id="KW-1003">Cell membrane</keyword>